<name>G4ST67_META2</name>
<sequence>MWLSLPESRQNEGQMELARVLFLILGKHPYGHPYTHPFNRIGNDN</sequence>
<organism evidence="1 2">
    <name type="scientific">Methylotuvimicrobium alcaliphilum (strain DSM 19304 / NCIMB 14124 / VKM B-2133 / 20Z)</name>
    <name type="common">Methylomicrobium alcaliphilum</name>
    <dbReference type="NCBI Taxonomy" id="1091494"/>
    <lineage>
        <taxon>Bacteria</taxon>
        <taxon>Pseudomonadati</taxon>
        <taxon>Pseudomonadota</taxon>
        <taxon>Gammaproteobacteria</taxon>
        <taxon>Methylococcales</taxon>
        <taxon>Methylococcaceae</taxon>
        <taxon>Methylotuvimicrobium</taxon>
    </lineage>
</organism>
<proteinExistence type="predicted"/>
<reference evidence="2" key="1">
    <citation type="journal article" date="2012" name="J. Bacteriol.">
        <title>Genome sequence of the haloalkaliphilic methanotrophic bacterium Methylomicrobium alcaliphilum 20Z.</title>
        <authorList>
            <person name="Vuilleumier S."/>
            <person name="Khmelenina V.N."/>
            <person name="Bringel F."/>
            <person name="Reshetnikov A.S."/>
            <person name="Lajus A."/>
            <person name="Mangenot S."/>
            <person name="Rouy Z."/>
            <person name="Op den Camp H.J."/>
            <person name="Jetten M.S."/>
            <person name="Dispirito A.A."/>
            <person name="Dunfield P."/>
            <person name="Klotz M.G."/>
            <person name="Semrau J.D."/>
            <person name="Stein L.Y."/>
            <person name="Barbe V."/>
            <person name="Medigue C."/>
            <person name="Trotsenko Y.A."/>
            <person name="Kalyuzhnaya M.G."/>
        </authorList>
    </citation>
    <scope>NUCLEOTIDE SEQUENCE [LARGE SCALE GENOMIC DNA]</scope>
    <source>
        <strain evidence="2">DSM 19304 / NCIMB 14124 / VKM B-2133 / 20Z</strain>
    </source>
</reference>
<keyword evidence="2" id="KW-1185">Reference proteome</keyword>
<evidence type="ECO:0000313" key="1">
    <source>
        <dbReference type="EMBL" id="CCE23820.1"/>
    </source>
</evidence>
<protein>
    <submittedName>
        <fullName evidence="1">Uncharacterized protein</fullName>
    </submittedName>
</protein>
<dbReference type="AlphaFoldDB" id="G4ST67"/>
<accession>G4ST67</accession>
<evidence type="ECO:0000313" key="2">
    <source>
        <dbReference type="Proteomes" id="UP000008315"/>
    </source>
</evidence>
<gene>
    <name evidence="1" type="ordered locus">MEALZ_2134</name>
</gene>
<dbReference type="EMBL" id="FO082060">
    <property type="protein sequence ID" value="CCE23820.1"/>
    <property type="molecule type" value="Genomic_DNA"/>
</dbReference>
<dbReference type="Proteomes" id="UP000008315">
    <property type="component" value="Chromosome"/>
</dbReference>
<dbReference type="HOGENOM" id="CLU_3201877_0_0_6"/>
<dbReference type="KEGG" id="mah:MEALZ_2134"/>